<dbReference type="AlphaFoldDB" id="A0A327KID7"/>
<dbReference type="OrthoDB" id="7492271at2"/>
<dbReference type="Gene3D" id="3.40.190.10">
    <property type="entry name" value="Periplasmic binding protein-like II"/>
    <property type="match status" value="2"/>
</dbReference>
<comment type="similarity">
    <text evidence="1">Belongs to the LysR transcriptional regulatory family.</text>
</comment>
<dbReference type="FunFam" id="1.10.10.10:FF:000001">
    <property type="entry name" value="LysR family transcriptional regulator"/>
    <property type="match status" value="1"/>
</dbReference>
<evidence type="ECO:0000313" key="7">
    <source>
        <dbReference type="EMBL" id="RAI37881.1"/>
    </source>
</evidence>
<dbReference type="Gene3D" id="1.10.10.10">
    <property type="entry name" value="Winged helix-like DNA-binding domain superfamily/Winged helix DNA-binding domain"/>
    <property type="match status" value="1"/>
</dbReference>
<evidence type="ECO:0000256" key="1">
    <source>
        <dbReference type="ARBA" id="ARBA00009437"/>
    </source>
</evidence>
<dbReference type="SUPFAM" id="SSF53850">
    <property type="entry name" value="Periplasmic binding protein-like II"/>
    <property type="match status" value="1"/>
</dbReference>
<dbReference type="GO" id="GO:0005829">
    <property type="term" value="C:cytosol"/>
    <property type="evidence" value="ECO:0007669"/>
    <property type="project" value="TreeGrafter"/>
</dbReference>
<proteinExistence type="inferred from homology"/>
<feature type="domain" description="HTH lysR-type" evidence="6">
    <location>
        <begin position="55"/>
        <end position="112"/>
    </location>
</feature>
<evidence type="ECO:0000256" key="3">
    <source>
        <dbReference type="ARBA" id="ARBA00023125"/>
    </source>
</evidence>
<evidence type="ECO:0000313" key="8">
    <source>
        <dbReference type="Proteomes" id="UP000249130"/>
    </source>
</evidence>
<evidence type="ECO:0000256" key="4">
    <source>
        <dbReference type="ARBA" id="ARBA00023163"/>
    </source>
</evidence>
<dbReference type="GO" id="GO:0003677">
    <property type="term" value="F:DNA binding"/>
    <property type="evidence" value="ECO:0007669"/>
    <property type="project" value="UniProtKB-KW"/>
</dbReference>
<dbReference type="InterPro" id="IPR000847">
    <property type="entry name" value="LysR_HTH_N"/>
</dbReference>
<dbReference type="PANTHER" id="PTHR30419">
    <property type="entry name" value="HTH-TYPE TRANSCRIPTIONAL REGULATOR YBHD"/>
    <property type="match status" value="1"/>
</dbReference>
<dbReference type="PROSITE" id="PS50931">
    <property type="entry name" value="HTH_LYSR"/>
    <property type="match status" value="1"/>
</dbReference>
<comment type="caution">
    <text evidence="7">The sequence shown here is derived from an EMBL/GenBank/DDBJ whole genome shotgun (WGS) entry which is preliminary data.</text>
</comment>
<dbReference type="GO" id="GO:0003700">
    <property type="term" value="F:DNA-binding transcription factor activity"/>
    <property type="evidence" value="ECO:0007669"/>
    <property type="project" value="InterPro"/>
</dbReference>
<sequence length="350" mass="38426">MPKAPSPRSLKLSASVGIGPRRRTKRGEWSGRARIGVPPAPLRCRDCCRGFVVRIDFLGLEAFLSIAERGSFHRAAANLNLSQTALSHRMRKLEDDLGVKLLVRTTRHVALTPAGLDLLPKARRILDEAVRSFEDLRRQGRAQQERLAIGCLPTISTRYIPRVLAEFMLLYPGLDVQVFDNSASEIADHVQSGRAEFGITIVSVNRWDLEITELLKEPFVLVCPAEHTFAARKAITWADLEGQPLVRVSPQTGNRVLIDDALGPRRESLTWRFEVQHLSTAVSLVSAGVGLAVVPRLAVEASGKTGVATVALRNPSVTRALGVVVKRGLPLSPAAEDLLRLISRTLRSRS</sequence>
<feature type="region of interest" description="Disordered" evidence="5">
    <location>
        <begin position="1"/>
        <end position="27"/>
    </location>
</feature>
<keyword evidence="4" id="KW-0804">Transcription</keyword>
<keyword evidence="2" id="KW-0805">Transcription regulation</keyword>
<dbReference type="InterPro" id="IPR036390">
    <property type="entry name" value="WH_DNA-bd_sf"/>
</dbReference>
<dbReference type="CDD" id="cd08440">
    <property type="entry name" value="PBP2_LTTR_like_4"/>
    <property type="match status" value="1"/>
</dbReference>
<dbReference type="InterPro" id="IPR036388">
    <property type="entry name" value="WH-like_DNA-bd_sf"/>
</dbReference>
<evidence type="ECO:0000256" key="2">
    <source>
        <dbReference type="ARBA" id="ARBA00023015"/>
    </source>
</evidence>
<keyword evidence="3" id="KW-0238">DNA-binding</keyword>
<organism evidence="7 8">
    <name type="scientific">Rhodoplanes roseus</name>
    <dbReference type="NCBI Taxonomy" id="29409"/>
    <lineage>
        <taxon>Bacteria</taxon>
        <taxon>Pseudomonadati</taxon>
        <taxon>Pseudomonadota</taxon>
        <taxon>Alphaproteobacteria</taxon>
        <taxon>Hyphomicrobiales</taxon>
        <taxon>Nitrobacteraceae</taxon>
        <taxon>Rhodoplanes</taxon>
    </lineage>
</organism>
<dbReference type="EMBL" id="NPEX01000405">
    <property type="protein sequence ID" value="RAI37881.1"/>
    <property type="molecule type" value="Genomic_DNA"/>
</dbReference>
<dbReference type="PANTHER" id="PTHR30419:SF8">
    <property type="entry name" value="NITROGEN ASSIMILATION TRANSCRIPTIONAL ACTIVATOR-RELATED"/>
    <property type="match status" value="1"/>
</dbReference>
<reference evidence="7 8" key="1">
    <citation type="submission" date="2017-07" db="EMBL/GenBank/DDBJ databases">
        <title>Draft Genome Sequences of Select Purple Nonsulfur Bacteria.</title>
        <authorList>
            <person name="Lasarre B."/>
            <person name="Mckinlay J.B."/>
        </authorList>
    </citation>
    <scope>NUCLEOTIDE SEQUENCE [LARGE SCALE GENOMIC DNA]</scope>
    <source>
        <strain evidence="7 8">DSM 5909</strain>
    </source>
</reference>
<dbReference type="InterPro" id="IPR005119">
    <property type="entry name" value="LysR_subst-bd"/>
</dbReference>
<dbReference type="InterPro" id="IPR050950">
    <property type="entry name" value="HTH-type_LysR_regulators"/>
</dbReference>
<dbReference type="Proteomes" id="UP000249130">
    <property type="component" value="Unassembled WGS sequence"/>
</dbReference>
<evidence type="ECO:0000256" key="5">
    <source>
        <dbReference type="SAM" id="MobiDB-lite"/>
    </source>
</evidence>
<dbReference type="Pfam" id="PF00126">
    <property type="entry name" value="HTH_1"/>
    <property type="match status" value="1"/>
</dbReference>
<dbReference type="SUPFAM" id="SSF46785">
    <property type="entry name" value="Winged helix' DNA-binding domain"/>
    <property type="match status" value="1"/>
</dbReference>
<gene>
    <name evidence="7" type="ORF">CH341_28870</name>
</gene>
<evidence type="ECO:0000259" key="6">
    <source>
        <dbReference type="PROSITE" id="PS50931"/>
    </source>
</evidence>
<accession>A0A327KID7</accession>
<dbReference type="Pfam" id="PF03466">
    <property type="entry name" value="LysR_substrate"/>
    <property type="match status" value="1"/>
</dbReference>
<keyword evidence="8" id="KW-1185">Reference proteome</keyword>
<protein>
    <recommendedName>
        <fullName evidence="6">HTH lysR-type domain-containing protein</fullName>
    </recommendedName>
</protein>
<dbReference type="PRINTS" id="PR00039">
    <property type="entry name" value="HTHLYSR"/>
</dbReference>
<name>A0A327KID7_9BRAD</name>